<comment type="caution">
    <text evidence="2">The sequence shown here is derived from an EMBL/GenBank/DDBJ whole genome shotgun (WGS) entry which is preliminary data.</text>
</comment>
<name>A0A8H3EGY2_9LECA</name>
<feature type="transmembrane region" description="Helical" evidence="1">
    <location>
        <begin position="222"/>
        <end position="244"/>
    </location>
</feature>
<feature type="transmembrane region" description="Helical" evidence="1">
    <location>
        <begin position="97"/>
        <end position="118"/>
    </location>
</feature>
<dbReference type="Proteomes" id="UP000664534">
    <property type="component" value="Unassembled WGS sequence"/>
</dbReference>
<dbReference type="Gene3D" id="1.20.120.1630">
    <property type="match status" value="1"/>
</dbReference>
<keyword evidence="1" id="KW-1133">Transmembrane helix</keyword>
<accession>A0A8H3EGY2</accession>
<dbReference type="AlphaFoldDB" id="A0A8H3EGY2"/>
<evidence type="ECO:0000313" key="2">
    <source>
        <dbReference type="EMBL" id="CAF9907016.1"/>
    </source>
</evidence>
<dbReference type="InterPro" id="IPR010721">
    <property type="entry name" value="UstE-like"/>
</dbReference>
<protein>
    <recommendedName>
        <fullName evidence="4">Steroid 5-alpha reductase C-terminal domain-containing protein</fullName>
    </recommendedName>
</protein>
<dbReference type="PANTHER" id="PTHR32251:SF15">
    <property type="entry name" value="3-OXO-5-ALPHA-STEROID 4-DEHYDROGENASE (DUF1295)"/>
    <property type="match status" value="1"/>
</dbReference>
<organism evidence="2 3">
    <name type="scientific">Imshaugia aleurites</name>
    <dbReference type="NCBI Taxonomy" id="172621"/>
    <lineage>
        <taxon>Eukaryota</taxon>
        <taxon>Fungi</taxon>
        <taxon>Dikarya</taxon>
        <taxon>Ascomycota</taxon>
        <taxon>Pezizomycotina</taxon>
        <taxon>Lecanoromycetes</taxon>
        <taxon>OSLEUM clade</taxon>
        <taxon>Lecanoromycetidae</taxon>
        <taxon>Lecanorales</taxon>
        <taxon>Lecanorineae</taxon>
        <taxon>Parmeliaceae</taxon>
        <taxon>Imshaugia</taxon>
    </lineage>
</organism>
<feature type="transmembrane region" description="Helical" evidence="1">
    <location>
        <begin position="27"/>
        <end position="48"/>
    </location>
</feature>
<proteinExistence type="predicted"/>
<evidence type="ECO:0000256" key="1">
    <source>
        <dbReference type="SAM" id="Phobius"/>
    </source>
</evidence>
<evidence type="ECO:0008006" key="4">
    <source>
        <dbReference type="Google" id="ProtNLM"/>
    </source>
</evidence>
<sequence length="280" mass="31184">MASKQAAPPPLEPMDLFPFRGQYGGSIAGAALFVAVRTAVPLVFYSLLAPPNSTLSIFSRFPSAYPSRPPPTDGLSIPFFPDFLLRWIEQALGLPSFSAMVFLGAALPSIQFIMYNIVWRREKFPMTGQGGSIQVTTQVNLFDTVHALLFVYLASSNPTWSPTIFKWTPIFFVAGLALHFIADHSKYVFRKDTKNRGKVYTGGVWGVVRHPNFLGFTMWRTAFATAAGGWVFGLLALAMFAYILCGTSVRVLEGYMDGAYGREWKRATEKVRWKMVPGIW</sequence>
<feature type="transmembrane region" description="Helical" evidence="1">
    <location>
        <begin position="164"/>
        <end position="182"/>
    </location>
</feature>
<dbReference type="EMBL" id="CAJPDT010000003">
    <property type="protein sequence ID" value="CAF9907016.1"/>
    <property type="molecule type" value="Genomic_DNA"/>
</dbReference>
<evidence type="ECO:0000313" key="3">
    <source>
        <dbReference type="Proteomes" id="UP000664534"/>
    </source>
</evidence>
<dbReference type="OrthoDB" id="67965at2759"/>
<gene>
    <name evidence="2" type="ORF">IMSHALPRED_005418</name>
</gene>
<reference evidence="2" key="1">
    <citation type="submission" date="2021-03" db="EMBL/GenBank/DDBJ databases">
        <authorList>
            <person name="Tagirdzhanova G."/>
        </authorList>
    </citation>
    <scope>NUCLEOTIDE SEQUENCE</scope>
</reference>
<keyword evidence="1" id="KW-0472">Membrane</keyword>
<keyword evidence="3" id="KW-1185">Reference proteome</keyword>
<dbReference type="Pfam" id="PF06966">
    <property type="entry name" value="DUF1295"/>
    <property type="match status" value="1"/>
</dbReference>
<dbReference type="GO" id="GO:0016020">
    <property type="term" value="C:membrane"/>
    <property type="evidence" value="ECO:0007669"/>
    <property type="project" value="TreeGrafter"/>
</dbReference>
<dbReference type="PANTHER" id="PTHR32251">
    <property type="entry name" value="3-OXO-5-ALPHA-STEROID 4-DEHYDROGENASE"/>
    <property type="match status" value="1"/>
</dbReference>
<keyword evidence="1" id="KW-0812">Transmembrane</keyword>